<accession>B3SD70</accession>
<evidence type="ECO:0000256" key="4">
    <source>
        <dbReference type="ARBA" id="ARBA00022989"/>
    </source>
</evidence>
<dbReference type="GO" id="GO:0000139">
    <property type="term" value="C:Golgi membrane"/>
    <property type="evidence" value="ECO:0007669"/>
    <property type="project" value="UniProtKB-SubCell"/>
</dbReference>
<dbReference type="PhylomeDB" id="B3SD70"/>
<evidence type="ECO:0000256" key="2">
    <source>
        <dbReference type="ARBA" id="ARBA00010596"/>
    </source>
</evidence>
<evidence type="ECO:0000256" key="3">
    <source>
        <dbReference type="ARBA" id="ARBA00022692"/>
    </source>
</evidence>
<dbReference type="KEGG" id="tad:TRIADDRAFT_5826"/>
<evidence type="ECO:0000259" key="7">
    <source>
        <dbReference type="Pfam" id="PF04893"/>
    </source>
</evidence>
<dbReference type="STRING" id="10228.B3SD70"/>
<dbReference type="OMA" id="GYTGQFF"/>
<dbReference type="GO" id="GO:0005802">
    <property type="term" value="C:trans-Golgi network"/>
    <property type="evidence" value="ECO:0000318"/>
    <property type="project" value="GO_Central"/>
</dbReference>
<feature type="non-terminal residue" evidence="8">
    <location>
        <position position="206"/>
    </location>
</feature>
<dbReference type="Proteomes" id="UP000009022">
    <property type="component" value="Unassembled WGS sequence"/>
</dbReference>
<feature type="transmembrane region" description="Helical" evidence="6">
    <location>
        <begin position="187"/>
        <end position="205"/>
    </location>
</feature>
<dbReference type="eggNOG" id="KOG3103">
    <property type="taxonomic scope" value="Eukaryota"/>
</dbReference>
<dbReference type="InterPro" id="IPR006977">
    <property type="entry name" value="Yip1_dom"/>
</dbReference>
<evidence type="ECO:0000256" key="5">
    <source>
        <dbReference type="ARBA" id="ARBA00023136"/>
    </source>
</evidence>
<keyword evidence="3 6" id="KW-0812">Transmembrane</keyword>
<sequence length="206" mass="22458">SPQEQQQQYPNYAGQMTVPSGNIDNNAAQVKHTSFDDEPPLLEELGINFQHIVQKTGHVLNPFRHIEPSIMDDTDMAGPLVFCLLLGATLLLTGKVHFGYIYGVGLMGCIGLYSVLNLMSTNGVALACIVSVLGYCLLPMVFLSSISFIMSLKGTWGMILGSFTVLWCSLSAANLFVVALSMDQQRILVLYPCALLYGIFALLTVF</sequence>
<proteinExistence type="inferred from homology"/>
<keyword evidence="4 6" id="KW-1133">Transmembrane helix</keyword>
<dbReference type="InParanoid" id="B3SD70"/>
<feature type="transmembrane region" description="Helical" evidence="6">
    <location>
        <begin position="123"/>
        <end position="150"/>
    </location>
</feature>
<feature type="non-terminal residue" evidence="8">
    <location>
        <position position="1"/>
    </location>
</feature>
<organism evidence="8 9">
    <name type="scientific">Trichoplax adhaerens</name>
    <name type="common">Trichoplax reptans</name>
    <dbReference type="NCBI Taxonomy" id="10228"/>
    <lineage>
        <taxon>Eukaryota</taxon>
        <taxon>Metazoa</taxon>
        <taxon>Placozoa</taxon>
        <taxon>Uniplacotomia</taxon>
        <taxon>Trichoplacea</taxon>
        <taxon>Trichoplacidae</taxon>
        <taxon>Trichoplax</taxon>
    </lineage>
</organism>
<evidence type="ECO:0000313" key="8">
    <source>
        <dbReference type="EMBL" id="EDV19327.1"/>
    </source>
</evidence>
<gene>
    <name evidence="8" type="ORF">TRIADDRAFT_5826</name>
</gene>
<dbReference type="GO" id="GO:0048280">
    <property type="term" value="P:vesicle fusion with Golgi apparatus"/>
    <property type="evidence" value="ECO:0000318"/>
    <property type="project" value="GO_Central"/>
</dbReference>
<dbReference type="GeneID" id="6759410"/>
<dbReference type="AlphaFoldDB" id="B3SD70"/>
<keyword evidence="9" id="KW-1185">Reference proteome</keyword>
<evidence type="ECO:0000256" key="1">
    <source>
        <dbReference type="ARBA" id="ARBA00004141"/>
    </source>
</evidence>
<dbReference type="PANTHER" id="PTHR21236:SF2">
    <property type="entry name" value="PROTEIN YIPF"/>
    <property type="match status" value="1"/>
</dbReference>
<dbReference type="HOGENOM" id="CLU_074741_2_0_1"/>
<evidence type="ECO:0000313" key="9">
    <source>
        <dbReference type="Proteomes" id="UP000009022"/>
    </source>
</evidence>
<dbReference type="GO" id="GO:0006888">
    <property type="term" value="P:endoplasmic reticulum to Golgi vesicle-mediated transport"/>
    <property type="evidence" value="ECO:0000318"/>
    <property type="project" value="GO_Central"/>
</dbReference>
<dbReference type="EMBL" id="DS985276">
    <property type="protein sequence ID" value="EDV19327.1"/>
    <property type="molecule type" value="Genomic_DNA"/>
</dbReference>
<dbReference type="OrthoDB" id="440385at2759"/>
<feature type="domain" description="Yip1" evidence="7">
    <location>
        <begin position="61"/>
        <end position="202"/>
    </location>
</feature>
<reference evidence="8 9" key="1">
    <citation type="journal article" date="2008" name="Nature">
        <title>The Trichoplax genome and the nature of placozoans.</title>
        <authorList>
            <person name="Srivastava M."/>
            <person name="Begovic E."/>
            <person name="Chapman J."/>
            <person name="Putnam N.H."/>
            <person name="Hellsten U."/>
            <person name="Kawashima T."/>
            <person name="Kuo A."/>
            <person name="Mitros T."/>
            <person name="Salamov A."/>
            <person name="Carpenter M.L."/>
            <person name="Signorovitch A.Y."/>
            <person name="Moreno M.A."/>
            <person name="Kamm K."/>
            <person name="Grimwood J."/>
            <person name="Schmutz J."/>
            <person name="Shapiro H."/>
            <person name="Grigoriev I.V."/>
            <person name="Buss L.W."/>
            <person name="Schierwater B."/>
            <person name="Dellaporta S.L."/>
            <person name="Rokhsar D.S."/>
        </authorList>
    </citation>
    <scope>NUCLEOTIDE SEQUENCE [LARGE SCALE GENOMIC DNA]</scope>
    <source>
        <strain evidence="8 9">Grell-BS-1999</strain>
    </source>
</reference>
<feature type="transmembrane region" description="Helical" evidence="6">
    <location>
        <begin position="156"/>
        <end position="180"/>
    </location>
</feature>
<feature type="transmembrane region" description="Helical" evidence="6">
    <location>
        <begin position="99"/>
        <end position="116"/>
    </location>
</feature>
<protein>
    <recommendedName>
        <fullName evidence="6">Protein YIPF</fullName>
    </recommendedName>
</protein>
<evidence type="ECO:0000256" key="6">
    <source>
        <dbReference type="RuleBase" id="RU361264"/>
    </source>
</evidence>
<comment type="similarity">
    <text evidence="2 6">Belongs to the YIP1 family.</text>
</comment>
<dbReference type="FunCoup" id="B3SD70">
    <property type="interactions" value="2411"/>
</dbReference>
<comment type="subcellular location">
    <subcellularLocation>
        <location evidence="6">Golgi apparatus membrane</location>
        <topology evidence="6">Multi-pass membrane protein</topology>
    </subcellularLocation>
    <subcellularLocation>
        <location evidence="1">Membrane</location>
        <topology evidence="1">Multi-pass membrane protein</topology>
    </subcellularLocation>
</comment>
<dbReference type="PANTHER" id="PTHR21236">
    <property type="entry name" value="GOLGI MEMBRANE PROTEIN YIP1"/>
    <property type="match status" value="1"/>
</dbReference>
<dbReference type="Pfam" id="PF04893">
    <property type="entry name" value="Yip1"/>
    <property type="match status" value="1"/>
</dbReference>
<dbReference type="InterPro" id="IPR045231">
    <property type="entry name" value="Yip1/4-like"/>
</dbReference>
<keyword evidence="5 6" id="KW-0472">Membrane</keyword>
<dbReference type="RefSeq" id="XP_002118178.1">
    <property type="nucleotide sequence ID" value="XM_002118142.2"/>
</dbReference>
<dbReference type="CTD" id="6759410"/>
<feature type="transmembrane region" description="Helical" evidence="6">
    <location>
        <begin position="76"/>
        <end position="93"/>
    </location>
</feature>
<name>B3SD70_TRIAD</name>